<dbReference type="OrthoDB" id="60682at2"/>
<sequence length="766" mass="79722">MKRCPCPERRRTGPRARAACAGWLLAALLLGSALAQTSPPAAPSPPNAAQDDPLCAGTPELLDVTVSGLYRGVREVRRSAAGTLLEGSALSQSEDGYLARTVTCDGAALALLRPELQVQYDAQALSLVIRPQPLLLTSHTLDLAEVAQASGVSASPVYGLAYAVTADHTFPERPSPDQTAAGWRSSDQVALDAYAAQGRFSGYAGALARWDGERLGVQPRAAVSAEVGPGWQVSASYHADPFSVAGTLGDRDFWGVGLRGSNTGAQLDRLPITLPLDAEVSVLIDGVTITTVQAQAGELLLRSLPVLAGGSQVSVVVTDATGRRVLDRLTSGSLVALPPRGYTLEAQAGMEDGKPYGAAAATYGLSEHWQLLADGKWQNGQGSGSVQAAYVNQARQFSVGTSYDPERGVSVQGTYGRLLGRVALGLNASVPLGHPDLLSVGVNASVALARGSLYTQAVYQPASDLGPWALGAGGYYRVNDDLILGGFVQAQPGRQTAGVNLRWQLKPNLAVSTQATANLGRAGAGSLPDSAPTTVPTTAPPVTGRVGLTYAPSPGRLFSVSAALPDWQQSQLTYEEQRSVSAQVQLTPQGLHAGVAGVVSLVGGQVFTGREVSARTLLVRTGVPDVPLIVGGQPAVTDRRGNALVALDAAARQVSVNLYADALPVNVTVKSDSARLNVRGNGLITLDWRNNFEVSRWVQLFWKPGEVAANADLHLGAHSLPADPDGNVLLPQNIPTLSGTLQTQDGTRQCAMTLTSAGRATCLGQP</sequence>
<keyword evidence="3" id="KW-1185">Reference proteome</keyword>
<feature type="signal peptide" evidence="1">
    <location>
        <begin position="1"/>
        <end position="35"/>
    </location>
</feature>
<evidence type="ECO:0000256" key="1">
    <source>
        <dbReference type="SAM" id="SignalP"/>
    </source>
</evidence>
<evidence type="ECO:0000313" key="3">
    <source>
        <dbReference type="Proteomes" id="UP000286287"/>
    </source>
</evidence>
<accession>A0A418VGI6</accession>
<reference evidence="2 3" key="1">
    <citation type="submission" date="2018-09" db="EMBL/GenBank/DDBJ databases">
        <authorList>
            <person name="Zhu H."/>
        </authorList>
    </citation>
    <scope>NUCLEOTIDE SEQUENCE [LARGE SCALE GENOMIC DNA]</scope>
    <source>
        <strain evidence="2 3">K2S05-167</strain>
    </source>
</reference>
<comment type="caution">
    <text evidence="2">The sequence shown here is derived from an EMBL/GenBank/DDBJ whole genome shotgun (WGS) entry which is preliminary data.</text>
</comment>
<organism evidence="2 3">
    <name type="scientific">Deinococcus cavernae</name>
    <dbReference type="NCBI Taxonomy" id="2320857"/>
    <lineage>
        <taxon>Bacteria</taxon>
        <taxon>Thermotogati</taxon>
        <taxon>Deinococcota</taxon>
        <taxon>Deinococci</taxon>
        <taxon>Deinococcales</taxon>
        <taxon>Deinococcaceae</taxon>
        <taxon>Deinococcus</taxon>
    </lineage>
</organism>
<name>A0A418VGI6_9DEIO</name>
<dbReference type="AlphaFoldDB" id="A0A418VGI6"/>
<dbReference type="RefSeq" id="WP_119760426.1">
    <property type="nucleotide sequence ID" value="NZ_QYUJ01000006.1"/>
</dbReference>
<dbReference type="Proteomes" id="UP000286287">
    <property type="component" value="Unassembled WGS sequence"/>
</dbReference>
<keyword evidence="1" id="KW-0732">Signal</keyword>
<dbReference type="EMBL" id="QYUJ01000006">
    <property type="protein sequence ID" value="RJF75214.1"/>
    <property type="molecule type" value="Genomic_DNA"/>
</dbReference>
<feature type="chain" id="PRO_5019267063" description="Fimbrial biogenesis outer membrane usher protein" evidence="1">
    <location>
        <begin position="36"/>
        <end position="766"/>
    </location>
</feature>
<protein>
    <recommendedName>
        <fullName evidence="4">Fimbrial biogenesis outer membrane usher protein</fullName>
    </recommendedName>
</protein>
<gene>
    <name evidence="2" type="ORF">D3875_01480</name>
</gene>
<proteinExistence type="predicted"/>
<evidence type="ECO:0008006" key="4">
    <source>
        <dbReference type="Google" id="ProtNLM"/>
    </source>
</evidence>
<dbReference type="SUPFAM" id="SSF56935">
    <property type="entry name" value="Porins"/>
    <property type="match status" value="1"/>
</dbReference>
<evidence type="ECO:0000313" key="2">
    <source>
        <dbReference type="EMBL" id="RJF75214.1"/>
    </source>
</evidence>